<dbReference type="GO" id="GO:0004673">
    <property type="term" value="F:protein histidine kinase activity"/>
    <property type="evidence" value="ECO:0007669"/>
    <property type="project" value="UniProtKB-EC"/>
</dbReference>
<feature type="transmembrane region" description="Helical" evidence="6">
    <location>
        <begin position="1018"/>
        <end position="1038"/>
    </location>
</feature>
<dbReference type="PANTHER" id="PTHR43711">
    <property type="entry name" value="TWO-COMPONENT HISTIDINE KINASE"/>
    <property type="match status" value="1"/>
</dbReference>
<name>A0A5J4SXU4_9ZZZZ</name>
<dbReference type="InterPro" id="IPR033406">
    <property type="entry name" value="DUF5113"/>
</dbReference>
<dbReference type="GO" id="GO:0000160">
    <property type="term" value="P:phosphorelay signal transduction system"/>
    <property type="evidence" value="ECO:0007669"/>
    <property type="project" value="UniProtKB-KW"/>
</dbReference>
<dbReference type="SMART" id="SM00387">
    <property type="entry name" value="HATPase_c"/>
    <property type="match status" value="1"/>
</dbReference>
<evidence type="ECO:0000256" key="2">
    <source>
        <dbReference type="ARBA" id="ARBA00012438"/>
    </source>
</evidence>
<organism evidence="8">
    <name type="scientific">termite gut metagenome</name>
    <dbReference type="NCBI Taxonomy" id="433724"/>
    <lineage>
        <taxon>unclassified sequences</taxon>
        <taxon>metagenomes</taxon>
        <taxon>organismal metagenomes</taxon>
    </lineage>
</organism>
<dbReference type="InterPro" id="IPR033405">
    <property type="entry name" value="DUF5112"/>
</dbReference>
<evidence type="ECO:0000313" key="8">
    <source>
        <dbReference type="EMBL" id="KAA6351039.1"/>
    </source>
</evidence>
<evidence type="ECO:0000256" key="6">
    <source>
        <dbReference type="SAM" id="Phobius"/>
    </source>
</evidence>
<evidence type="ECO:0000256" key="3">
    <source>
        <dbReference type="ARBA" id="ARBA00022679"/>
    </source>
</evidence>
<feature type="transmembrane region" description="Helical" evidence="6">
    <location>
        <begin position="456"/>
        <end position="475"/>
    </location>
</feature>
<evidence type="ECO:0000256" key="4">
    <source>
        <dbReference type="ARBA" id="ARBA00022777"/>
    </source>
</evidence>
<dbReference type="PANTHER" id="PTHR43711:SF31">
    <property type="entry name" value="HISTIDINE KINASE"/>
    <property type="match status" value="1"/>
</dbReference>
<dbReference type="Gene3D" id="3.30.565.10">
    <property type="entry name" value="Histidine kinase-like ATPase, C-terminal domain"/>
    <property type="match status" value="2"/>
</dbReference>
<keyword evidence="6" id="KW-0812">Transmembrane</keyword>
<dbReference type="PROSITE" id="PS50109">
    <property type="entry name" value="HIS_KIN"/>
    <property type="match status" value="1"/>
</dbReference>
<evidence type="ECO:0000259" key="7">
    <source>
        <dbReference type="PROSITE" id="PS50109"/>
    </source>
</evidence>
<dbReference type="EMBL" id="SNRY01000019">
    <property type="protein sequence ID" value="KAA6351039.1"/>
    <property type="molecule type" value="Genomic_DNA"/>
</dbReference>
<evidence type="ECO:0000256" key="5">
    <source>
        <dbReference type="ARBA" id="ARBA00023012"/>
    </source>
</evidence>
<comment type="catalytic activity">
    <reaction evidence="1">
        <text>ATP + protein L-histidine = ADP + protein N-phospho-L-histidine.</text>
        <dbReference type="EC" id="2.7.13.3"/>
    </reaction>
</comment>
<dbReference type="InterPro" id="IPR050736">
    <property type="entry name" value="Sensor_HK_Regulatory"/>
</dbReference>
<comment type="caution">
    <text evidence="8">The sequence shown here is derived from an EMBL/GenBank/DDBJ whole genome shotgun (WGS) entry which is preliminary data.</text>
</comment>
<dbReference type="SUPFAM" id="SSF55874">
    <property type="entry name" value="ATPase domain of HSP90 chaperone/DNA topoisomerase II/histidine kinase"/>
    <property type="match status" value="2"/>
</dbReference>
<dbReference type="Pfam" id="PF17139">
    <property type="entry name" value="DUF5112"/>
    <property type="match status" value="1"/>
</dbReference>
<keyword evidence="6" id="KW-1133">Transmembrane helix</keyword>
<feature type="domain" description="Histidine kinase" evidence="7">
    <location>
        <begin position="617"/>
        <end position="851"/>
    </location>
</feature>
<dbReference type="InterPro" id="IPR036890">
    <property type="entry name" value="HATPase_C_sf"/>
</dbReference>
<proteinExistence type="predicted"/>
<accession>A0A5J4SXU4</accession>
<sequence length="1464" mass="167651">MFYGTSGVFARWFKSGRLKVASRFSSFYVCCAVLPAVLLSCMGTAPTKEIRLIDSLNEQAYNYRYKSLDSSAYAASQACKQARFYRLGKAEACNNRAFCAFMRMDFDEAERLYQEVRTLTLHELELLIADIGLMKIYQRTAENKEFYDRRNSALQRMRRIGEDKSLFADRHEKVRLNYAYTEFFIVSAEYHYHLRQRPEALASLNAIHPEDLRDADTTQQLAYHYIKGASALCEGETPDAERLNEFSELYTVWNVASQHQYPYFEGVGLLGVADWMIDHSGLLDVKHSHEIEPFGLPADSLLPLRLAQRALSLFQKYNDSYRIADAYVTVGKYLNVHGHYAEALDTLAKALDCVNLHHQSYYANDRDSADILEPFIANDSVYAEVNWLGRKDVKTVPEWIARIRDQLSVSYAGLEMKIPSNYNRNVYLDILDYTRQDKELENRYLSLQQESKQLNIVLWSVIGGIVLLFMLLFISNNRAQLRNRKHIARLKRILDICGKITASVPVNVATKEEIIQSALTAISSDMEEVFRSKFHLHIPGEENPSASLELIADRRLTKDEQAQIRVITPYIAWALDNGMTLISLGEEQENLEKQRYVYEQRIARNKRENLIKKACFAIVMDISPYIGRIKNELYKLTGRDFAKDSIAKKEKYQYIDELVTTINEYNDILALWIKMKQGSLNLNIENFALSELFRLVAKGRRTFEMKRQTFDVSPTTAMVKADKALTLFMIHTLTENARKYTPEGGSIRLYADVAEEYVEISIEDTGCGLSATDVESITGKKVYDSHSIGIQGTADVEALKQSKGSGFGLMNCKGIIETYRKTNKLFSVCTFNVESTPGKGSRFYFRLPVGVRKSLGVISCLLFLSLFSCGRQSEHEADLITSDTAYEQLLAEASAFADTAYYCNVAGDYLPALQYIDSAMNRLNRHYREYAPPPHTCMSLVDNESPVELEWWNSTFNTDFHVILDIRNEAAVAFLALKQWEAYNYNNIAYTSLYKLLGEDQSLEGYCRQLEASTSNKTVGVILCSLLIAAFFTGYYVFFVRKRLTDRWNLEQVLEINRKIFSSSLLRSQQESIEALEREEETLKEIPRRIVNEAFDAVNELLSVESLSIAVFNETSGKLEFASFPLREAMSEAVRRCFDNQQYVSDQVYQALPLLVDTDGKRQCVGVLCLEKREDTSMETDRLLIELIARYVAVVVFNAVVRLATKYRHIESAHEETRRTSWEADMLHVQNRVLDNCLSAIKHETVYYPNKIKQIVDRLNTLALSQAEEKECIETATELIDYYKGIFTLLSSCAGRQLEEVTFRRTTIPVSQLFKHAERYFAKTSKGNPCRITLSVAPVNDVHVTGDTNLLCFLLENLIDEALTFRQDGELHLQSLTDEDYIRFFFTDKRREKTTEELNQLFYPDLTKMTSQSAEKGTLKGTEYLICKQIIRDHDEFAGRRGCRINAEVCSEGGFKVYFSVPGK</sequence>
<dbReference type="EC" id="2.7.13.3" evidence="2"/>
<gene>
    <name evidence="8" type="ORF">EZS27_001602</name>
</gene>
<keyword evidence="3 8" id="KW-0808">Transferase</keyword>
<dbReference type="Pfam" id="PF17140">
    <property type="entry name" value="DUF5113"/>
    <property type="match status" value="2"/>
</dbReference>
<keyword evidence="6" id="KW-0472">Membrane</keyword>
<keyword evidence="5" id="KW-0902">Two-component regulatory system</keyword>
<dbReference type="InterPro" id="IPR003594">
    <property type="entry name" value="HATPase_dom"/>
</dbReference>
<dbReference type="Pfam" id="PF02518">
    <property type="entry name" value="HATPase_c"/>
    <property type="match status" value="1"/>
</dbReference>
<protein>
    <recommendedName>
        <fullName evidence="2">histidine kinase</fullName>
        <ecNumber evidence="2">2.7.13.3</ecNumber>
    </recommendedName>
</protein>
<dbReference type="InterPro" id="IPR005467">
    <property type="entry name" value="His_kinase_dom"/>
</dbReference>
<evidence type="ECO:0000256" key="1">
    <source>
        <dbReference type="ARBA" id="ARBA00000085"/>
    </source>
</evidence>
<reference evidence="8" key="1">
    <citation type="submission" date="2019-03" db="EMBL/GenBank/DDBJ databases">
        <title>Single cell metagenomics reveals metabolic interactions within the superorganism composed of flagellate Streblomastix strix and complex community of Bacteroidetes bacteria on its surface.</title>
        <authorList>
            <person name="Treitli S.C."/>
            <person name="Kolisko M."/>
            <person name="Husnik F."/>
            <person name="Keeling P."/>
            <person name="Hampl V."/>
        </authorList>
    </citation>
    <scope>NUCLEOTIDE SEQUENCE</scope>
    <source>
        <strain evidence="8">STM</strain>
    </source>
</reference>
<keyword evidence="4" id="KW-0418">Kinase</keyword>